<name>A0A3P6TCJ9_LITSI</name>
<feature type="region of interest" description="Disordered" evidence="1">
    <location>
        <begin position="151"/>
        <end position="204"/>
    </location>
</feature>
<proteinExistence type="predicted"/>
<organism evidence="2 3">
    <name type="scientific">Litomosoides sigmodontis</name>
    <name type="common">Filarial nematode worm</name>
    <dbReference type="NCBI Taxonomy" id="42156"/>
    <lineage>
        <taxon>Eukaryota</taxon>
        <taxon>Metazoa</taxon>
        <taxon>Ecdysozoa</taxon>
        <taxon>Nematoda</taxon>
        <taxon>Chromadorea</taxon>
        <taxon>Rhabditida</taxon>
        <taxon>Spirurina</taxon>
        <taxon>Spiruromorpha</taxon>
        <taxon>Filarioidea</taxon>
        <taxon>Onchocercidae</taxon>
        <taxon>Litomosoides</taxon>
    </lineage>
</organism>
<dbReference type="EMBL" id="UYRX01000351">
    <property type="protein sequence ID" value="VDK80683.1"/>
    <property type="molecule type" value="Genomic_DNA"/>
</dbReference>
<evidence type="ECO:0000313" key="2">
    <source>
        <dbReference type="EMBL" id="VDK80683.1"/>
    </source>
</evidence>
<reference evidence="2 3" key="1">
    <citation type="submission" date="2018-08" db="EMBL/GenBank/DDBJ databases">
        <authorList>
            <person name="Laetsch R D."/>
            <person name="Stevens L."/>
            <person name="Kumar S."/>
            <person name="Blaxter L. M."/>
        </authorList>
    </citation>
    <scope>NUCLEOTIDE SEQUENCE [LARGE SCALE GENOMIC DNA]</scope>
</reference>
<dbReference type="AlphaFoldDB" id="A0A3P6TCJ9"/>
<evidence type="ECO:0000256" key="1">
    <source>
        <dbReference type="SAM" id="MobiDB-lite"/>
    </source>
</evidence>
<protein>
    <submittedName>
        <fullName evidence="2">Uncharacterized protein</fullName>
    </submittedName>
</protein>
<sequence>MVFSNSDGYAIGQGSNGAACCTPPCSPSTPNCDCLCRPPMLPQFPPLLPPMLLPPPVFPQFPTYPSGGGYATPVQQPVMKNAYQQQPSSYKVPFGIAYQQFQPYQNGGAFGYGVKQEQAGGAYATNPFGVDNGNFGGAQQVVANENRFGEGQQELPASGTGQHASRQVGHSLEAADSSGDVTAGTFGAEYNSSPATTEYEKKTKSFLKLRKSQLA</sequence>
<dbReference type="Proteomes" id="UP000277928">
    <property type="component" value="Unassembled WGS sequence"/>
</dbReference>
<gene>
    <name evidence="2" type="ORF">NLS_LOCUS5014</name>
</gene>
<evidence type="ECO:0000313" key="3">
    <source>
        <dbReference type="Proteomes" id="UP000277928"/>
    </source>
</evidence>
<dbReference type="OrthoDB" id="5807354at2759"/>
<dbReference type="OMA" id="KLPTCEC"/>
<keyword evidence="3" id="KW-1185">Reference proteome</keyword>
<accession>A0A3P6TCJ9</accession>